<protein>
    <submittedName>
        <fullName evidence="1">Uncharacterized protein</fullName>
    </submittedName>
</protein>
<reference evidence="1" key="1">
    <citation type="journal article" date="2019" name="PLoS Negl. Trop. Dis.">
        <title>Revisiting the worldwide diversity of Leptospira species in the environment.</title>
        <authorList>
            <person name="Vincent A.T."/>
            <person name="Schiettekatte O."/>
            <person name="Bourhy P."/>
            <person name="Veyrier F.J."/>
            <person name="Picardeau M."/>
        </authorList>
    </citation>
    <scope>NUCLEOTIDE SEQUENCE [LARGE SCALE GENOMIC DNA]</scope>
    <source>
        <strain evidence="1">201702476</strain>
    </source>
</reference>
<comment type="caution">
    <text evidence="1">The sequence shown here is derived from an EMBL/GenBank/DDBJ whole genome shotgun (WGS) entry which is preliminary data.</text>
</comment>
<dbReference type="RefSeq" id="WP_135624042.1">
    <property type="nucleotide sequence ID" value="NZ_RQGD01000034.1"/>
</dbReference>
<evidence type="ECO:0000313" key="1">
    <source>
        <dbReference type="EMBL" id="TGL58023.1"/>
    </source>
</evidence>
<accession>A0A4V3JR04</accession>
<gene>
    <name evidence="1" type="ORF">EHQ58_11545</name>
</gene>
<evidence type="ECO:0000313" key="2">
    <source>
        <dbReference type="Proteomes" id="UP000297693"/>
    </source>
</evidence>
<keyword evidence="2" id="KW-1185">Reference proteome</keyword>
<dbReference type="OrthoDB" id="341723at2"/>
<dbReference type="Proteomes" id="UP000297693">
    <property type="component" value="Unassembled WGS sequence"/>
</dbReference>
<dbReference type="AlphaFoldDB" id="A0A4V3JR04"/>
<sequence>MEKFRIGVFLFLLLVVAVLTFSLTKSWRLYDSGYEVTVETPEELKEKEKDNILDPNADLDLEDGTGKVLWKQYFIYPVGLVTEAGGVGPDGITSHARNLFSVNLKSGTVKKLFLRDIYIWDFFSGEFTKKIISNNIDEPKEDTLSIEKKLIIIAANLDSNKDGVLNHKDAKRIFIYDPDRELLEDVMPEGYQFKKLILNTQKNNLALVVKKIPMNTSLELEKKKETPAATVIKQEIFSYDVNTNKGVLTGALD</sequence>
<proteinExistence type="predicted"/>
<dbReference type="EMBL" id="RQGD01000034">
    <property type="protein sequence ID" value="TGL58023.1"/>
    <property type="molecule type" value="Genomic_DNA"/>
</dbReference>
<organism evidence="1 2">
    <name type="scientific">Leptospira ognonensis</name>
    <dbReference type="NCBI Taxonomy" id="2484945"/>
    <lineage>
        <taxon>Bacteria</taxon>
        <taxon>Pseudomonadati</taxon>
        <taxon>Spirochaetota</taxon>
        <taxon>Spirochaetia</taxon>
        <taxon>Leptospirales</taxon>
        <taxon>Leptospiraceae</taxon>
        <taxon>Leptospira</taxon>
    </lineage>
</organism>
<name>A0A4V3JR04_9LEPT</name>